<organism evidence="11 12">
    <name type="scientific">Coleophoma crateriformis</name>
    <dbReference type="NCBI Taxonomy" id="565419"/>
    <lineage>
        <taxon>Eukaryota</taxon>
        <taxon>Fungi</taxon>
        <taxon>Dikarya</taxon>
        <taxon>Ascomycota</taxon>
        <taxon>Pezizomycotina</taxon>
        <taxon>Leotiomycetes</taxon>
        <taxon>Helotiales</taxon>
        <taxon>Dermateaceae</taxon>
        <taxon>Coleophoma</taxon>
    </lineage>
</organism>
<evidence type="ECO:0000256" key="1">
    <source>
        <dbReference type="ARBA" id="ARBA00005054"/>
    </source>
</evidence>
<gene>
    <name evidence="11" type="ORF">BP5796_07526</name>
</gene>
<dbReference type="InterPro" id="IPR002376">
    <property type="entry name" value="Formyl_transf_N"/>
</dbReference>
<keyword evidence="12" id="KW-1185">Reference proteome</keyword>
<proteinExistence type="inferred from homology"/>
<feature type="domain" description="Formyl transferase N-terminal" evidence="10">
    <location>
        <begin position="9"/>
        <end position="210"/>
    </location>
</feature>
<dbReference type="EMBL" id="PDLN01000010">
    <property type="protein sequence ID" value="RDW74084.1"/>
    <property type="molecule type" value="Genomic_DNA"/>
</dbReference>
<dbReference type="CDD" id="cd08645">
    <property type="entry name" value="FMT_core_GART"/>
    <property type="match status" value="1"/>
</dbReference>
<dbReference type="Gene3D" id="3.40.50.170">
    <property type="entry name" value="Formyl transferase, N-terminal domain"/>
    <property type="match status" value="1"/>
</dbReference>
<comment type="pathway">
    <text evidence="1">Purine metabolism; IMP biosynthesis via de novo pathway; N(2)-formyl-N(1)-(5-phospho-D-ribosyl)glycinamide from N(1)-(5-phospho-D-ribosyl)glycinamide (10-formyl THF route): step 1/1.</text>
</comment>
<evidence type="ECO:0000256" key="2">
    <source>
        <dbReference type="ARBA" id="ARBA00012254"/>
    </source>
</evidence>
<accession>A0A3D8RJL2</accession>
<evidence type="ECO:0000256" key="6">
    <source>
        <dbReference type="ARBA" id="ARBA00038440"/>
    </source>
</evidence>
<dbReference type="NCBIfam" id="TIGR00639">
    <property type="entry name" value="PurN"/>
    <property type="match status" value="1"/>
</dbReference>
<evidence type="ECO:0000313" key="12">
    <source>
        <dbReference type="Proteomes" id="UP000256328"/>
    </source>
</evidence>
<dbReference type="OrthoDB" id="5575075at2759"/>
<keyword evidence="5" id="KW-0658">Purine biosynthesis</keyword>
<dbReference type="AlphaFoldDB" id="A0A3D8RJL2"/>
<dbReference type="GO" id="GO:0005737">
    <property type="term" value="C:cytoplasm"/>
    <property type="evidence" value="ECO:0007669"/>
    <property type="project" value="TreeGrafter"/>
</dbReference>
<dbReference type="Pfam" id="PF00551">
    <property type="entry name" value="Formyl_trans_N"/>
    <property type="match status" value="1"/>
</dbReference>
<evidence type="ECO:0000256" key="9">
    <source>
        <dbReference type="ARBA" id="ARBA00047664"/>
    </source>
</evidence>
<dbReference type="PANTHER" id="PTHR43369:SF2">
    <property type="entry name" value="PHOSPHORIBOSYLGLYCINAMIDE FORMYLTRANSFERASE"/>
    <property type="match status" value="1"/>
</dbReference>
<reference evidence="11 12" key="1">
    <citation type="journal article" date="2018" name="IMA Fungus">
        <title>IMA Genome-F 9: Draft genome sequence of Annulohypoxylon stygium, Aspergillus mulundensis, Berkeleyomyces basicola (syn. Thielaviopsis basicola), Ceratocystis smalleyi, two Cercospora beticola strains, Coleophoma cylindrospora, Fusarium fracticaudum, Phialophora cf. hyalina, and Morchella septimelata.</title>
        <authorList>
            <person name="Wingfield B.D."/>
            <person name="Bills G.F."/>
            <person name="Dong Y."/>
            <person name="Huang W."/>
            <person name="Nel W.J."/>
            <person name="Swalarsk-Parry B.S."/>
            <person name="Vaghefi N."/>
            <person name="Wilken P.M."/>
            <person name="An Z."/>
            <person name="de Beer Z.W."/>
            <person name="De Vos L."/>
            <person name="Chen L."/>
            <person name="Duong T.A."/>
            <person name="Gao Y."/>
            <person name="Hammerbacher A."/>
            <person name="Kikkert J.R."/>
            <person name="Li Y."/>
            <person name="Li H."/>
            <person name="Li K."/>
            <person name="Li Q."/>
            <person name="Liu X."/>
            <person name="Ma X."/>
            <person name="Naidoo K."/>
            <person name="Pethybridge S.J."/>
            <person name="Sun J."/>
            <person name="Steenkamp E.T."/>
            <person name="van der Nest M.A."/>
            <person name="van Wyk S."/>
            <person name="Wingfield M.J."/>
            <person name="Xiong C."/>
            <person name="Yue Q."/>
            <person name="Zhang X."/>
        </authorList>
    </citation>
    <scope>NUCLEOTIDE SEQUENCE [LARGE SCALE GENOMIC DNA]</scope>
    <source>
        <strain evidence="11 12">BP5796</strain>
    </source>
</reference>
<comment type="caution">
    <text evidence="11">The sequence shown here is derived from an EMBL/GenBank/DDBJ whole genome shotgun (WGS) entry which is preliminary data.</text>
</comment>
<dbReference type="InterPro" id="IPR004607">
    <property type="entry name" value="GART"/>
</dbReference>
<sequence>MSHDFPLTKITVLISGNGSNLQALIDATTTKLLPNVQIVHVISNKKNAYGLTRAEKAAIPTTYHNLIAGKYMKSGETDPVVKQKAREAYDADLAEIVLQTGCDLVVCAGFMHVLAPTFLDPLSARRVPVINLHPALPGKYDGISAIKRAYDDFQAGKLEGGVTGVMVHFVISEVDRGQPIVVREVQCKSGETLDELETRMHEIEHSIIIEGTVLAISSLWQERKKSTA</sequence>
<evidence type="ECO:0000313" key="11">
    <source>
        <dbReference type="EMBL" id="RDW74084.1"/>
    </source>
</evidence>
<evidence type="ECO:0000256" key="3">
    <source>
        <dbReference type="ARBA" id="ARBA00022076"/>
    </source>
</evidence>
<dbReference type="InterPro" id="IPR036477">
    <property type="entry name" value="Formyl_transf_N_sf"/>
</dbReference>
<dbReference type="SUPFAM" id="SSF53328">
    <property type="entry name" value="Formyltransferase"/>
    <property type="match status" value="1"/>
</dbReference>
<dbReference type="PANTHER" id="PTHR43369">
    <property type="entry name" value="PHOSPHORIBOSYLGLYCINAMIDE FORMYLTRANSFERASE"/>
    <property type="match status" value="1"/>
</dbReference>
<comment type="similarity">
    <text evidence="6">Belongs to the GART family.</text>
</comment>
<evidence type="ECO:0000256" key="7">
    <source>
        <dbReference type="ARBA" id="ARBA00041324"/>
    </source>
</evidence>
<dbReference type="Proteomes" id="UP000256328">
    <property type="component" value="Unassembled WGS sequence"/>
</dbReference>
<dbReference type="EC" id="2.1.2.2" evidence="2"/>
<evidence type="ECO:0000256" key="8">
    <source>
        <dbReference type="ARBA" id="ARBA00041682"/>
    </source>
</evidence>
<keyword evidence="4 11" id="KW-0808">Transferase</keyword>
<evidence type="ECO:0000256" key="5">
    <source>
        <dbReference type="ARBA" id="ARBA00022755"/>
    </source>
</evidence>
<dbReference type="GO" id="GO:0004644">
    <property type="term" value="F:phosphoribosylglycinamide formyltransferase activity"/>
    <property type="evidence" value="ECO:0007669"/>
    <property type="project" value="UniProtKB-EC"/>
</dbReference>
<name>A0A3D8RJL2_9HELO</name>
<comment type="catalytic activity">
    <reaction evidence="9">
        <text>N(1)-(5-phospho-beta-D-ribosyl)glycinamide + (6R)-10-formyltetrahydrofolate = N(2)-formyl-N(1)-(5-phospho-beta-D-ribosyl)glycinamide + (6S)-5,6,7,8-tetrahydrofolate + H(+)</text>
        <dbReference type="Rhea" id="RHEA:15053"/>
        <dbReference type="ChEBI" id="CHEBI:15378"/>
        <dbReference type="ChEBI" id="CHEBI:57453"/>
        <dbReference type="ChEBI" id="CHEBI:143788"/>
        <dbReference type="ChEBI" id="CHEBI:147286"/>
        <dbReference type="ChEBI" id="CHEBI:195366"/>
        <dbReference type="EC" id="2.1.2.2"/>
    </reaction>
</comment>
<dbReference type="FunFam" id="3.40.50.170:FF:000009">
    <property type="entry name" value="Phosphoribosylglycinamide formyltransferase (Eurofung)"/>
    <property type="match status" value="1"/>
</dbReference>
<dbReference type="HAMAP" id="MF_01930">
    <property type="entry name" value="PurN"/>
    <property type="match status" value="1"/>
</dbReference>
<protein>
    <recommendedName>
        <fullName evidence="3">Phosphoribosylglycinamide formyltransferase</fullName>
        <ecNumber evidence="2">2.1.2.2</ecNumber>
    </recommendedName>
    <alternativeName>
        <fullName evidence="8">5'-phosphoribosylglycinamide transformylase</fullName>
    </alternativeName>
    <alternativeName>
        <fullName evidence="7">GAR transformylase</fullName>
    </alternativeName>
</protein>
<evidence type="ECO:0000256" key="4">
    <source>
        <dbReference type="ARBA" id="ARBA00022679"/>
    </source>
</evidence>
<dbReference type="GO" id="GO:0006189">
    <property type="term" value="P:'de novo' IMP biosynthetic process"/>
    <property type="evidence" value="ECO:0007669"/>
    <property type="project" value="InterPro"/>
</dbReference>
<evidence type="ECO:0000259" key="10">
    <source>
        <dbReference type="Pfam" id="PF00551"/>
    </source>
</evidence>